<proteinExistence type="predicted"/>
<dbReference type="HOGENOM" id="CLU_076857_0_0_6"/>
<dbReference type="STRING" id="1212491.LFA_1053"/>
<dbReference type="InterPro" id="IPR018711">
    <property type="entry name" value="NAGPA"/>
</dbReference>
<dbReference type="EMBL" id="LN614827">
    <property type="protein sequence ID" value="CEG56492.1"/>
    <property type="molecule type" value="Genomic_DNA"/>
</dbReference>
<dbReference type="KEGG" id="lfa:LFA_1053"/>
<dbReference type="AlphaFoldDB" id="A0A098G1Y6"/>
<dbReference type="PANTHER" id="PTHR40446:SF2">
    <property type="entry name" value="N-ACETYLGLUCOSAMINE-1-PHOSPHODIESTER ALPHA-N-ACETYLGLUCOSAMINIDASE"/>
    <property type="match status" value="1"/>
</dbReference>
<dbReference type="RefSeq" id="WP_231865906.1">
    <property type="nucleotide sequence ID" value="NZ_LN614827.1"/>
</dbReference>
<accession>A0A098G1Y6</accession>
<feature type="domain" description="Phosphodiester glycosidase" evidence="1">
    <location>
        <begin position="151"/>
        <end position="311"/>
    </location>
</feature>
<gene>
    <name evidence="2" type="ORF">LFA_1053</name>
</gene>
<evidence type="ECO:0000313" key="3">
    <source>
        <dbReference type="Proteomes" id="UP000032430"/>
    </source>
</evidence>
<dbReference type="Proteomes" id="UP000032430">
    <property type="component" value="Chromosome I"/>
</dbReference>
<reference evidence="3" key="1">
    <citation type="submission" date="2014-09" db="EMBL/GenBank/DDBJ databases">
        <authorList>
            <person name="Gomez-Valero L."/>
        </authorList>
    </citation>
    <scope>NUCLEOTIDE SEQUENCE [LARGE SCALE GENOMIC DNA]</scope>
    <source>
        <strain evidence="3">ATCC700992</strain>
    </source>
</reference>
<sequence>MSSQTNRLLIKFAVARKKRGIMTLRTRVYASVHEDSSALATTQSSSTTICRKGLNRLLSKFVAKQQVLKGYVVSSVLFAASLLFSFNATAGEWRELTSGIEYQDLEGGILSPWSHIHAFRIDLNKNRIALVTAKNLALKNASADQFAEHSKALLSINGGFFDPEFKPLGLRINNKKLENPLKRISWWGIFYIKDNKPYISNVHRFTHDDDIEFAIQSGPRLLIKGKIPSLKPGIADRSALGITKDGKVIILVSTNSAMTTHELAKRLKSPPLSCVDAINLDGGSSSQLFAHINSFHLNVHGFSNVSDAIIVKKI</sequence>
<evidence type="ECO:0000259" key="1">
    <source>
        <dbReference type="Pfam" id="PF09992"/>
    </source>
</evidence>
<evidence type="ECO:0000313" key="2">
    <source>
        <dbReference type="EMBL" id="CEG56492.1"/>
    </source>
</evidence>
<name>A0A098G1Y6_9GAMM</name>
<dbReference type="PANTHER" id="PTHR40446">
    <property type="entry name" value="N-ACETYLGLUCOSAMINE-1-PHOSPHODIESTER ALPHA-N-ACETYLGLUCOSAMINIDASE"/>
    <property type="match status" value="1"/>
</dbReference>
<keyword evidence="3" id="KW-1185">Reference proteome</keyword>
<organism evidence="2 3">
    <name type="scientific">Legionella fallonii LLAP-10</name>
    <dbReference type="NCBI Taxonomy" id="1212491"/>
    <lineage>
        <taxon>Bacteria</taxon>
        <taxon>Pseudomonadati</taxon>
        <taxon>Pseudomonadota</taxon>
        <taxon>Gammaproteobacteria</taxon>
        <taxon>Legionellales</taxon>
        <taxon>Legionellaceae</taxon>
        <taxon>Legionella</taxon>
    </lineage>
</organism>
<protein>
    <recommendedName>
        <fullName evidence="1">Phosphodiester glycosidase domain-containing protein</fullName>
    </recommendedName>
</protein>
<dbReference type="Pfam" id="PF09992">
    <property type="entry name" value="NAGPA"/>
    <property type="match status" value="1"/>
</dbReference>